<dbReference type="PANTHER" id="PTHR11654">
    <property type="entry name" value="OLIGOPEPTIDE TRANSPORTER-RELATED"/>
    <property type="match status" value="1"/>
</dbReference>
<comment type="similarity">
    <text evidence="2">Belongs to the major facilitator superfamily. Proton-dependent oligopeptide transporter (POT/PTR) (TC 2.A.17) family.</text>
</comment>
<evidence type="ECO:0000256" key="4">
    <source>
        <dbReference type="ARBA" id="ARBA00022989"/>
    </source>
</evidence>
<dbReference type="Proteomes" id="UP000306102">
    <property type="component" value="Unassembled WGS sequence"/>
</dbReference>
<feature type="transmembrane region" description="Helical" evidence="7">
    <location>
        <begin position="450"/>
        <end position="473"/>
    </location>
</feature>
<proteinExistence type="inferred from homology"/>
<organism evidence="8 9">
    <name type="scientific">Camellia sinensis var. sinensis</name>
    <name type="common">China tea</name>
    <dbReference type="NCBI Taxonomy" id="542762"/>
    <lineage>
        <taxon>Eukaryota</taxon>
        <taxon>Viridiplantae</taxon>
        <taxon>Streptophyta</taxon>
        <taxon>Embryophyta</taxon>
        <taxon>Tracheophyta</taxon>
        <taxon>Spermatophyta</taxon>
        <taxon>Magnoliopsida</taxon>
        <taxon>eudicotyledons</taxon>
        <taxon>Gunneridae</taxon>
        <taxon>Pentapetalae</taxon>
        <taxon>asterids</taxon>
        <taxon>Ericales</taxon>
        <taxon>Theaceae</taxon>
        <taxon>Camellia</taxon>
    </lineage>
</organism>
<dbReference type="GO" id="GO:0022857">
    <property type="term" value="F:transmembrane transporter activity"/>
    <property type="evidence" value="ECO:0007669"/>
    <property type="project" value="InterPro"/>
</dbReference>
<evidence type="ECO:0000256" key="6">
    <source>
        <dbReference type="ARBA" id="ARBA00044504"/>
    </source>
</evidence>
<name>A0A4S4D2T6_CAMSN</name>
<evidence type="ECO:0008006" key="10">
    <source>
        <dbReference type="Google" id="ProtNLM"/>
    </source>
</evidence>
<keyword evidence="9" id="KW-1185">Reference proteome</keyword>
<keyword evidence="3 7" id="KW-0812">Transmembrane</keyword>
<evidence type="ECO:0000256" key="7">
    <source>
        <dbReference type="SAM" id="Phobius"/>
    </source>
</evidence>
<comment type="subcellular location">
    <subcellularLocation>
        <location evidence="1">Membrane</location>
        <topology evidence="1">Multi-pass membrane protein</topology>
    </subcellularLocation>
</comment>
<sequence length="532" mass="58980">MARTQGLNKPCILIIVIAGMERFAFKGVASNLVTYLADVMKMSNSSAAKTVNSWCGFTSLLSLLMAPLADSYWDQYSTILFPSFLYALGLLALTSTTFPINKTSSTSSLLWSLYMISIGQGGYNPSLQLLGADQLENEDETLPSSINEKNSDKGLFFGWSYFGICSGSLLGATVMSYIQDNLGWGLGFAIPAIIMVTSISFFSCGSKLFTYKQANKGGDVKSLKNIVHAIKGTAVKMMNVQLTMSNKSDVVELELEEEKPLCHQDLDGSEGVDKSSNTGIHLPEIAKVILHLLPTWTTLLMFAVIFQKPMTFFTKQGVTMQRNIGSNFKIPPAMLQSVITVSIILLTPLYNMYFIPLARVATHNEKGISVMQRMGIGMLLSVIAMVIAALVETKRLKISKNTQSETVPLSIFWLLPQYILLGISDIFTVIGMQEFFYSEVPIRMRTTGIALYTSVFGVGNFLSALLITILDYFTNSRRGGRQSWFSDDMREARLDKYYCLGSSLSMLTFVILDFTKVDYDLLKVICEIQLLR</sequence>
<dbReference type="Pfam" id="PF00854">
    <property type="entry name" value="PTR2"/>
    <property type="match status" value="1"/>
</dbReference>
<gene>
    <name evidence="8" type="ORF">TEA_010942</name>
</gene>
<protein>
    <recommendedName>
        <fullName evidence="10">Major facilitator superfamily (MFS) profile domain-containing protein</fullName>
    </recommendedName>
</protein>
<feature type="transmembrane region" description="Helical" evidence="7">
    <location>
        <begin position="411"/>
        <end position="430"/>
    </location>
</feature>
<evidence type="ECO:0000313" key="9">
    <source>
        <dbReference type="Proteomes" id="UP000306102"/>
    </source>
</evidence>
<feature type="transmembrane region" description="Helical" evidence="7">
    <location>
        <begin position="79"/>
        <end position="100"/>
    </location>
</feature>
<comment type="similarity">
    <text evidence="6">Belongs to the major facilitator superfamily. Phosphate:H(+) symporter (TC 2.A.1.9) family.</text>
</comment>
<feature type="transmembrane region" description="Helical" evidence="7">
    <location>
        <begin position="330"/>
        <end position="350"/>
    </location>
</feature>
<feature type="transmembrane region" description="Helical" evidence="7">
    <location>
        <begin position="51"/>
        <end position="73"/>
    </location>
</feature>
<evidence type="ECO:0000256" key="2">
    <source>
        <dbReference type="ARBA" id="ARBA00005982"/>
    </source>
</evidence>
<dbReference type="GO" id="GO:0016020">
    <property type="term" value="C:membrane"/>
    <property type="evidence" value="ECO:0007669"/>
    <property type="project" value="UniProtKB-SubCell"/>
</dbReference>
<evidence type="ECO:0000256" key="5">
    <source>
        <dbReference type="ARBA" id="ARBA00023136"/>
    </source>
</evidence>
<dbReference type="SUPFAM" id="SSF103473">
    <property type="entry name" value="MFS general substrate transporter"/>
    <property type="match status" value="1"/>
</dbReference>
<dbReference type="AlphaFoldDB" id="A0A4S4D2T6"/>
<evidence type="ECO:0000256" key="1">
    <source>
        <dbReference type="ARBA" id="ARBA00004141"/>
    </source>
</evidence>
<dbReference type="Gene3D" id="1.20.1250.20">
    <property type="entry name" value="MFS general substrate transporter like domains"/>
    <property type="match status" value="1"/>
</dbReference>
<accession>A0A4S4D2T6</accession>
<feature type="transmembrane region" description="Helical" evidence="7">
    <location>
        <begin position="370"/>
        <end position="391"/>
    </location>
</feature>
<reference evidence="8 9" key="1">
    <citation type="journal article" date="2018" name="Proc. Natl. Acad. Sci. U.S.A.">
        <title>Draft genome sequence of Camellia sinensis var. sinensis provides insights into the evolution of the tea genome and tea quality.</title>
        <authorList>
            <person name="Wei C."/>
            <person name="Yang H."/>
            <person name="Wang S."/>
            <person name="Zhao J."/>
            <person name="Liu C."/>
            <person name="Gao L."/>
            <person name="Xia E."/>
            <person name="Lu Y."/>
            <person name="Tai Y."/>
            <person name="She G."/>
            <person name="Sun J."/>
            <person name="Cao H."/>
            <person name="Tong W."/>
            <person name="Gao Q."/>
            <person name="Li Y."/>
            <person name="Deng W."/>
            <person name="Jiang X."/>
            <person name="Wang W."/>
            <person name="Chen Q."/>
            <person name="Zhang S."/>
            <person name="Li H."/>
            <person name="Wu J."/>
            <person name="Wang P."/>
            <person name="Li P."/>
            <person name="Shi C."/>
            <person name="Zheng F."/>
            <person name="Jian J."/>
            <person name="Huang B."/>
            <person name="Shan D."/>
            <person name="Shi M."/>
            <person name="Fang C."/>
            <person name="Yue Y."/>
            <person name="Li F."/>
            <person name="Li D."/>
            <person name="Wei S."/>
            <person name="Han B."/>
            <person name="Jiang C."/>
            <person name="Yin Y."/>
            <person name="Xia T."/>
            <person name="Zhang Z."/>
            <person name="Bennetzen J.L."/>
            <person name="Zhao S."/>
            <person name="Wan X."/>
        </authorList>
    </citation>
    <scope>NUCLEOTIDE SEQUENCE [LARGE SCALE GENOMIC DNA]</scope>
    <source>
        <strain evidence="9">cv. Shuchazao</strain>
        <tissue evidence="8">Leaf</tissue>
    </source>
</reference>
<evidence type="ECO:0000256" key="3">
    <source>
        <dbReference type="ARBA" id="ARBA00022692"/>
    </source>
</evidence>
<feature type="transmembrane region" description="Helical" evidence="7">
    <location>
        <begin position="184"/>
        <end position="204"/>
    </location>
</feature>
<dbReference type="EMBL" id="SDRB02013044">
    <property type="protein sequence ID" value="THF96073.1"/>
    <property type="molecule type" value="Genomic_DNA"/>
</dbReference>
<feature type="transmembrane region" description="Helical" evidence="7">
    <location>
        <begin position="155"/>
        <end position="178"/>
    </location>
</feature>
<comment type="caution">
    <text evidence="8">The sequence shown here is derived from an EMBL/GenBank/DDBJ whole genome shotgun (WGS) entry which is preliminary data.</text>
</comment>
<keyword evidence="5 7" id="KW-0472">Membrane</keyword>
<keyword evidence="4 7" id="KW-1133">Transmembrane helix</keyword>
<evidence type="ECO:0000313" key="8">
    <source>
        <dbReference type="EMBL" id="THF96073.1"/>
    </source>
</evidence>
<dbReference type="InterPro" id="IPR036259">
    <property type="entry name" value="MFS_trans_sf"/>
</dbReference>
<dbReference type="InterPro" id="IPR000109">
    <property type="entry name" value="POT_fam"/>
</dbReference>